<reference evidence="2 3" key="1">
    <citation type="submission" date="2017-07" db="EMBL/GenBank/DDBJ databases">
        <title>Mechanisms for carbon and nitrogen cycling indicate functional differentiation within the Candidate Phyla Radiation.</title>
        <authorList>
            <person name="Danczak R.E."/>
            <person name="Johnston M.D."/>
            <person name="Kenah C."/>
            <person name="Slattery M."/>
            <person name="Wrighton K.C."/>
            <person name="Wilkins M.J."/>
        </authorList>
    </citation>
    <scope>NUCLEOTIDE SEQUENCE [LARGE SCALE GENOMIC DNA]</scope>
    <source>
        <strain evidence="2">Gr01-1014_77</strain>
    </source>
</reference>
<organism evidence="2 3">
    <name type="scientific">Candidatus Doudnabacteria bacterium Gr01-1014_77</name>
    <dbReference type="NCBI Taxonomy" id="2017133"/>
    <lineage>
        <taxon>Bacteria</taxon>
        <taxon>Candidatus Doudnaibacteriota</taxon>
    </lineage>
</organism>
<dbReference type="EMBL" id="VMFF01000037">
    <property type="protein sequence ID" value="TSC65606.1"/>
    <property type="molecule type" value="Genomic_DNA"/>
</dbReference>
<keyword evidence="1" id="KW-1133">Transmembrane helix</keyword>
<sequence>MTYLLISIFILTVVLYFVRKTSDLNICPICVATVFTWSLAFIAAAFELLDISPVLISLLMAISLGATIQKYGSKLGLFWKTSAVLVGFPAVYLVSQGDFLKAVLFGFALVVFTILSFVFSKEKNINDKFEECC</sequence>
<name>A0A554JB58_9BACT</name>
<gene>
    <name evidence="2" type="ORF">G01um101477_409</name>
</gene>
<evidence type="ECO:0000313" key="2">
    <source>
        <dbReference type="EMBL" id="TSC65606.1"/>
    </source>
</evidence>
<proteinExistence type="predicted"/>
<dbReference type="Proteomes" id="UP000319613">
    <property type="component" value="Unassembled WGS sequence"/>
</dbReference>
<feature type="transmembrane region" description="Helical" evidence="1">
    <location>
        <begin position="100"/>
        <end position="119"/>
    </location>
</feature>
<keyword evidence="1" id="KW-0472">Membrane</keyword>
<protein>
    <submittedName>
        <fullName evidence="2">Uncharacterized protein</fullName>
    </submittedName>
</protein>
<evidence type="ECO:0000313" key="3">
    <source>
        <dbReference type="Proteomes" id="UP000319613"/>
    </source>
</evidence>
<comment type="caution">
    <text evidence="2">The sequence shown here is derived from an EMBL/GenBank/DDBJ whole genome shotgun (WGS) entry which is preliminary data.</text>
</comment>
<accession>A0A554JB58</accession>
<feature type="transmembrane region" description="Helical" evidence="1">
    <location>
        <begin position="39"/>
        <end position="65"/>
    </location>
</feature>
<dbReference type="AlphaFoldDB" id="A0A554JB58"/>
<feature type="transmembrane region" description="Helical" evidence="1">
    <location>
        <begin position="77"/>
        <end position="94"/>
    </location>
</feature>
<evidence type="ECO:0000256" key="1">
    <source>
        <dbReference type="SAM" id="Phobius"/>
    </source>
</evidence>
<keyword evidence="1" id="KW-0812">Transmembrane</keyword>